<evidence type="ECO:0000313" key="2">
    <source>
        <dbReference type="EMBL" id="RID82324.1"/>
    </source>
</evidence>
<dbReference type="Proteomes" id="UP000265816">
    <property type="component" value="Unassembled WGS sequence"/>
</dbReference>
<accession>A0A398AZ47</accession>
<proteinExistence type="predicted"/>
<dbReference type="PANTHER" id="PTHR35271:SF1">
    <property type="entry name" value="ABC TRANSPORTER, SUBSTRATE-BINDING LIPOPROTEIN"/>
    <property type="match status" value="1"/>
</dbReference>
<dbReference type="AlphaFoldDB" id="A0A398AZ47"/>
<dbReference type="Pfam" id="PF04392">
    <property type="entry name" value="ABC_sub_bind"/>
    <property type="match status" value="1"/>
</dbReference>
<organism evidence="2 3">
    <name type="scientific">Mesobacillus zeae</name>
    <dbReference type="NCBI Taxonomy" id="1917180"/>
    <lineage>
        <taxon>Bacteria</taxon>
        <taxon>Bacillati</taxon>
        <taxon>Bacillota</taxon>
        <taxon>Bacilli</taxon>
        <taxon>Bacillales</taxon>
        <taxon>Bacillaceae</taxon>
        <taxon>Mesobacillus</taxon>
    </lineage>
</organism>
<dbReference type="CDD" id="cd06325">
    <property type="entry name" value="PBP1_ABC_unchar_transporter"/>
    <property type="match status" value="1"/>
</dbReference>
<protein>
    <recommendedName>
        <fullName evidence="4">ABC transporter substrate-binding protein</fullName>
    </recommendedName>
</protein>
<sequence length="332" mass="37411">MKMKWYFFFVTILAVSVLLYGLFEFSDEKTPEIGVLMVGENRYQKFTGLKKGLEDLGFEDKKIHFTVKNAKDDQGRLKRQIKSLLKSEPDIIVTLGGIETIELKKEIDKTNKSIPVVFAGLAAPKELGLIEDYRNPGSLFTGINNYHTSISGKRLEMLKNLVPSIERVFVIYDSTIDTSRLSLEEIQDASGKLKVPVVPSDVSSKDFHSSLETKITKEDAILVMPGFRLESMTDEIAELAKRKRVPAMGIYEYEAEKGLLASYGASFYSQGYQASRFVSLILQGNEPATLPVELPDEMKFVINQETKETLKLTYNEDLLSIADVIHQEEADE</sequence>
<evidence type="ECO:0008006" key="4">
    <source>
        <dbReference type="Google" id="ProtNLM"/>
    </source>
</evidence>
<dbReference type="EMBL" id="QWVT01000039">
    <property type="protein sequence ID" value="RID82324.1"/>
    <property type="molecule type" value="Genomic_DNA"/>
</dbReference>
<reference evidence="2 3" key="1">
    <citation type="submission" date="2018-08" db="EMBL/GenBank/DDBJ databases">
        <title>Bacillus jemisoniae sp. nov., Bacillus chryseoplanitiae sp. nov., Bacillus resnikiae sp. nov., and Bacillus frankliniae sp. nov., isolated from Viking spacecraft and associated surfaces.</title>
        <authorList>
            <person name="Seuylemezian A."/>
            <person name="Vaishampayan P."/>
        </authorList>
    </citation>
    <scope>NUCLEOTIDE SEQUENCE [LARGE SCALE GENOMIC DNA]</scope>
    <source>
        <strain evidence="2 3">JJ-247</strain>
    </source>
</reference>
<keyword evidence="1" id="KW-1133">Transmembrane helix</keyword>
<comment type="caution">
    <text evidence="2">The sequence shown here is derived from an EMBL/GenBank/DDBJ whole genome shotgun (WGS) entry which is preliminary data.</text>
</comment>
<keyword evidence="1" id="KW-0812">Transmembrane</keyword>
<dbReference type="InterPro" id="IPR007487">
    <property type="entry name" value="ABC_transpt-TYRBP-like"/>
</dbReference>
<dbReference type="OrthoDB" id="9776955at2"/>
<dbReference type="PANTHER" id="PTHR35271">
    <property type="entry name" value="ABC TRANSPORTER, SUBSTRATE-BINDING LIPOPROTEIN-RELATED"/>
    <property type="match status" value="1"/>
</dbReference>
<dbReference type="Gene3D" id="3.40.50.2300">
    <property type="match status" value="2"/>
</dbReference>
<keyword evidence="3" id="KW-1185">Reference proteome</keyword>
<feature type="transmembrane region" description="Helical" evidence="1">
    <location>
        <begin position="5"/>
        <end position="23"/>
    </location>
</feature>
<dbReference type="RefSeq" id="WP_119114497.1">
    <property type="nucleotide sequence ID" value="NZ_CBCSEO010000023.1"/>
</dbReference>
<gene>
    <name evidence="2" type="ORF">D1970_19330</name>
</gene>
<name>A0A398AZ47_9BACI</name>
<keyword evidence="1" id="KW-0472">Membrane</keyword>
<evidence type="ECO:0000313" key="3">
    <source>
        <dbReference type="Proteomes" id="UP000265816"/>
    </source>
</evidence>
<evidence type="ECO:0000256" key="1">
    <source>
        <dbReference type="SAM" id="Phobius"/>
    </source>
</evidence>